<evidence type="ECO:0000313" key="8">
    <source>
        <dbReference type="Proteomes" id="UP001345013"/>
    </source>
</evidence>
<reference evidence="7 8" key="1">
    <citation type="submission" date="2023-08" db="EMBL/GenBank/DDBJ databases">
        <title>Black Yeasts Isolated from many extreme environments.</title>
        <authorList>
            <person name="Coleine C."/>
            <person name="Stajich J.E."/>
            <person name="Selbmann L."/>
        </authorList>
    </citation>
    <scope>NUCLEOTIDE SEQUENCE [LARGE SCALE GENOMIC DNA]</scope>
    <source>
        <strain evidence="7 8">CCFEE 5885</strain>
    </source>
</reference>
<accession>A0ABR0K0B8</accession>
<sequence>MTFGYDANIFTKASSQRTFVFAEDLVSSLNDERTGSAALLIAQARASLYHDLLTSVRHLMFFGTPHQGTDSGAGFLNDLGAALLRANDGSVLRELKLWSPSLMEVNTLFIDIAEGFTITTFFEKEKTRGVQIVNEGSARLNKSKEQVIGLDGNHLQICKFPDKDDPMYVKVLRRLRAEVSQVQDVEAEREHERRVQQLLESASRVTIE</sequence>
<dbReference type="PANTHER" id="PTHR48182:SF2">
    <property type="entry name" value="PROTEIN SERAC1"/>
    <property type="match status" value="1"/>
</dbReference>
<comment type="caution">
    <text evidence="7">The sequence shown here is derived from an EMBL/GenBank/DDBJ whole genome shotgun (WGS) entry which is preliminary data.</text>
</comment>
<evidence type="ECO:0000313" key="7">
    <source>
        <dbReference type="EMBL" id="KAK5081052.1"/>
    </source>
</evidence>
<dbReference type="EMBL" id="JAVRRG010000142">
    <property type="protein sequence ID" value="KAK5081052.1"/>
    <property type="molecule type" value="Genomic_DNA"/>
</dbReference>
<gene>
    <name evidence="7" type="ORF">LTR24_008324</name>
</gene>
<evidence type="ECO:0000256" key="4">
    <source>
        <dbReference type="ARBA" id="ARBA00022824"/>
    </source>
</evidence>
<keyword evidence="5" id="KW-0496">Mitochondrion</keyword>
<dbReference type="InterPro" id="IPR052374">
    <property type="entry name" value="SERAC1"/>
</dbReference>
<keyword evidence="6" id="KW-0472">Membrane</keyword>
<evidence type="ECO:0000256" key="6">
    <source>
        <dbReference type="ARBA" id="ARBA00023136"/>
    </source>
</evidence>
<protein>
    <submittedName>
        <fullName evidence="7">Uncharacterized protein</fullName>
    </submittedName>
</protein>
<organism evidence="7 8">
    <name type="scientific">Lithohypha guttulata</name>
    <dbReference type="NCBI Taxonomy" id="1690604"/>
    <lineage>
        <taxon>Eukaryota</taxon>
        <taxon>Fungi</taxon>
        <taxon>Dikarya</taxon>
        <taxon>Ascomycota</taxon>
        <taxon>Pezizomycotina</taxon>
        <taxon>Eurotiomycetes</taxon>
        <taxon>Chaetothyriomycetidae</taxon>
        <taxon>Chaetothyriales</taxon>
        <taxon>Trichomeriaceae</taxon>
        <taxon>Lithohypha</taxon>
    </lineage>
</organism>
<evidence type="ECO:0000256" key="2">
    <source>
        <dbReference type="ARBA" id="ARBA00004240"/>
    </source>
</evidence>
<dbReference type="PANTHER" id="PTHR48182">
    <property type="entry name" value="PROTEIN SERAC1"/>
    <property type="match status" value="1"/>
</dbReference>
<comment type="subcellular location">
    <subcellularLocation>
        <location evidence="2">Endoplasmic reticulum</location>
    </subcellularLocation>
    <subcellularLocation>
        <location evidence="3">Membrane</location>
    </subcellularLocation>
    <subcellularLocation>
        <location evidence="1">Mitochondrion</location>
    </subcellularLocation>
</comment>
<evidence type="ECO:0000256" key="3">
    <source>
        <dbReference type="ARBA" id="ARBA00004370"/>
    </source>
</evidence>
<name>A0ABR0K0B8_9EURO</name>
<keyword evidence="8" id="KW-1185">Reference proteome</keyword>
<evidence type="ECO:0000256" key="1">
    <source>
        <dbReference type="ARBA" id="ARBA00004173"/>
    </source>
</evidence>
<proteinExistence type="predicted"/>
<keyword evidence="4" id="KW-0256">Endoplasmic reticulum</keyword>
<evidence type="ECO:0000256" key="5">
    <source>
        <dbReference type="ARBA" id="ARBA00023128"/>
    </source>
</evidence>
<dbReference type="Proteomes" id="UP001345013">
    <property type="component" value="Unassembled WGS sequence"/>
</dbReference>